<accession>A0A8S3U9H4</accession>
<sequence>MVWAVHHLSHGVVIDSFTAVVSNKFDKLVWEQLSWLAKECNIYDGLLKVLFEMSFKREGDDKSLLGILRQRRIKDLLAVNIPEDEALLTSNGRLSCTVCYHRPIFDTLEMLLIHRQGKKHLAGVEYKKQEKKELQQLILKRKHEQYLKDGTTHIKQAAEQEVSNSKKLCLGPSYDPRCQRTKNKQPKIKLDLNNRQISVPEATNINQLPGNRYSSPSNSQDKNSSYTKKSDDTTEPIDKHKLCNNIDPSNPNKDLNASQGSSQDELKQKQTGTAFDMILEKQLEGPILHSHQLKNLFVQPFNEPIHITPYQSKKIRVKPKGDIHLKHQISSRHTVSSSLLERITVDEPSHSQTKITKSSITKECQVKLSAKPSVIMKDPSDKPKKKHQKQHPNNTVTQNTPESNSDIQAQTEKAEKYLHLRGAGWKKDLFGKWVKDEDAEFDSDEEAPDLP</sequence>
<name>A0A8S3U9H4_MYTED</name>
<keyword evidence="6" id="KW-0747">Spliceosome</keyword>
<keyword evidence="14" id="KW-0406">Ion transport</keyword>
<dbReference type="OrthoDB" id="1924550at2759"/>
<dbReference type="GO" id="GO:0016607">
    <property type="term" value="C:nuclear speck"/>
    <property type="evidence" value="ECO:0007669"/>
    <property type="project" value="UniProtKB-SubCell"/>
</dbReference>
<feature type="compositionally biased region" description="Low complexity" evidence="11">
    <location>
        <begin position="214"/>
        <end position="225"/>
    </location>
</feature>
<dbReference type="GO" id="GO:0006397">
    <property type="term" value="P:mRNA processing"/>
    <property type="evidence" value="ECO:0007669"/>
    <property type="project" value="UniProtKB-KW"/>
</dbReference>
<evidence type="ECO:0000256" key="4">
    <source>
        <dbReference type="ARBA" id="ARBA00022664"/>
    </source>
</evidence>
<proteinExistence type="predicted"/>
<evidence type="ECO:0000313" key="14">
    <source>
        <dbReference type="EMBL" id="CAG2239138.1"/>
    </source>
</evidence>
<feature type="region of interest" description="Disordered" evidence="11">
    <location>
        <begin position="173"/>
        <end position="269"/>
    </location>
</feature>
<dbReference type="GO" id="GO:0008270">
    <property type="term" value="F:zinc ion binding"/>
    <property type="evidence" value="ECO:0007669"/>
    <property type="project" value="UniProtKB-KW"/>
</dbReference>
<feature type="domain" description="Sodium channel modifier 1 acidic C-terminal" evidence="13">
    <location>
        <begin position="411"/>
        <end position="449"/>
    </location>
</feature>
<evidence type="ECO:0000256" key="7">
    <source>
        <dbReference type="ARBA" id="ARBA00022771"/>
    </source>
</evidence>
<dbReference type="PANTHER" id="PTHR32297:SF1">
    <property type="entry name" value="SODIUM CHANNEL MODIFIER 1"/>
    <property type="match status" value="1"/>
</dbReference>
<dbReference type="GO" id="GO:0008380">
    <property type="term" value="P:RNA splicing"/>
    <property type="evidence" value="ECO:0007669"/>
    <property type="project" value="UniProtKB-KW"/>
</dbReference>
<evidence type="ECO:0000256" key="1">
    <source>
        <dbReference type="ARBA" id="ARBA00004324"/>
    </source>
</evidence>
<dbReference type="EMBL" id="CAJPWZ010002503">
    <property type="protein sequence ID" value="CAG2239138.1"/>
    <property type="molecule type" value="Genomic_DNA"/>
</dbReference>
<evidence type="ECO:0000259" key="12">
    <source>
        <dbReference type="Pfam" id="PF15803"/>
    </source>
</evidence>
<evidence type="ECO:0000259" key="13">
    <source>
        <dbReference type="Pfam" id="PF15805"/>
    </source>
</evidence>
<keyword evidence="14" id="KW-0407">Ion channel</keyword>
<evidence type="ECO:0000256" key="3">
    <source>
        <dbReference type="ARBA" id="ARBA00020620"/>
    </source>
</evidence>
<dbReference type="InterPro" id="IPR033570">
    <property type="entry name" value="SCNM1"/>
</dbReference>
<feature type="compositionally biased region" description="Polar residues" evidence="11">
    <location>
        <begin position="246"/>
        <end position="269"/>
    </location>
</feature>
<keyword evidence="5" id="KW-0479">Metal-binding</keyword>
<comment type="caution">
    <text evidence="14">The sequence shown here is derived from an EMBL/GenBank/DDBJ whole genome shotgun (WGS) entry which is preliminary data.</text>
</comment>
<dbReference type="GO" id="GO:0005681">
    <property type="term" value="C:spliceosomal complex"/>
    <property type="evidence" value="ECO:0007669"/>
    <property type="project" value="UniProtKB-KW"/>
</dbReference>
<keyword evidence="15" id="KW-1185">Reference proteome</keyword>
<evidence type="ECO:0000256" key="9">
    <source>
        <dbReference type="ARBA" id="ARBA00023187"/>
    </source>
</evidence>
<evidence type="ECO:0000256" key="5">
    <source>
        <dbReference type="ARBA" id="ARBA00022723"/>
    </source>
</evidence>
<keyword evidence="10" id="KW-0539">Nucleus</keyword>
<feature type="compositionally biased region" description="Basic and acidic residues" evidence="11">
    <location>
        <begin position="228"/>
        <end position="241"/>
    </location>
</feature>
<dbReference type="GO" id="GO:0034220">
    <property type="term" value="P:monoatomic ion transmembrane transport"/>
    <property type="evidence" value="ECO:0007669"/>
    <property type="project" value="UniProtKB-KW"/>
</dbReference>
<evidence type="ECO:0000256" key="10">
    <source>
        <dbReference type="ARBA" id="ARBA00023242"/>
    </source>
</evidence>
<feature type="compositionally biased region" description="Polar residues" evidence="11">
    <location>
        <begin position="395"/>
        <end position="411"/>
    </location>
</feature>
<evidence type="ECO:0000256" key="6">
    <source>
        <dbReference type="ARBA" id="ARBA00022728"/>
    </source>
</evidence>
<gene>
    <name evidence="14" type="ORF">MEDL_51491</name>
</gene>
<dbReference type="Pfam" id="PF15805">
    <property type="entry name" value="SCNM1_acidic"/>
    <property type="match status" value="1"/>
</dbReference>
<dbReference type="SMR" id="A0A8S3U9H4"/>
<keyword evidence="14" id="KW-0813">Transport</keyword>
<protein>
    <recommendedName>
        <fullName evidence="3">Sodium channel modifier 1</fullName>
    </recommendedName>
</protein>
<organism evidence="14 15">
    <name type="scientific">Mytilus edulis</name>
    <name type="common">Blue mussel</name>
    <dbReference type="NCBI Taxonomy" id="6550"/>
    <lineage>
        <taxon>Eukaryota</taxon>
        <taxon>Metazoa</taxon>
        <taxon>Spiralia</taxon>
        <taxon>Lophotrochozoa</taxon>
        <taxon>Mollusca</taxon>
        <taxon>Bivalvia</taxon>
        <taxon>Autobranchia</taxon>
        <taxon>Pteriomorphia</taxon>
        <taxon>Mytilida</taxon>
        <taxon>Mytiloidea</taxon>
        <taxon>Mytilidae</taxon>
        <taxon>Mytilinae</taxon>
        <taxon>Mytilus</taxon>
    </lineage>
</organism>
<feature type="region of interest" description="Disordered" evidence="11">
    <location>
        <begin position="371"/>
        <end position="411"/>
    </location>
</feature>
<dbReference type="InterPro" id="IPR031622">
    <property type="entry name" value="Znf-SCNM1"/>
</dbReference>
<dbReference type="Proteomes" id="UP000683360">
    <property type="component" value="Unassembled WGS sequence"/>
</dbReference>
<dbReference type="AlphaFoldDB" id="A0A8S3U9H4"/>
<reference evidence="14" key="1">
    <citation type="submission" date="2021-03" db="EMBL/GenBank/DDBJ databases">
        <authorList>
            <person name="Bekaert M."/>
        </authorList>
    </citation>
    <scope>NUCLEOTIDE SEQUENCE</scope>
</reference>
<evidence type="ECO:0000256" key="2">
    <source>
        <dbReference type="ARBA" id="ARBA00004642"/>
    </source>
</evidence>
<feature type="domain" description="Sodium channel modifier 1 zinc-finger" evidence="12">
    <location>
        <begin position="96"/>
        <end position="122"/>
    </location>
</feature>
<comment type="subcellular location">
    <subcellularLocation>
        <location evidence="1">Nucleus speckle</location>
    </subcellularLocation>
    <subcellularLocation>
        <location evidence="2">Nucleus</location>
        <location evidence="2">Nucleoplasm</location>
    </subcellularLocation>
</comment>
<keyword evidence="8" id="KW-0862">Zinc</keyword>
<feature type="compositionally biased region" description="Polar residues" evidence="11">
    <location>
        <begin position="193"/>
        <end position="213"/>
    </location>
</feature>
<dbReference type="Pfam" id="PF15803">
    <property type="entry name" value="zf-SCNM1"/>
    <property type="match status" value="1"/>
</dbReference>
<evidence type="ECO:0000313" key="15">
    <source>
        <dbReference type="Proteomes" id="UP000683360"/>
    </source>
</evidence>
<keyword evidence="7" id="KW-0863">Zinc-finger</keyword>
<evidence type="ECO:0000256" key="8">
    <source>
        <dbReference type="ARBA" id="ARBA00022833"/>
    </source>
</evidence>
<evidence type="ECO:0000256" key="11">
    <source>
        <dbReference type="SAM" id="MobiDB-lite"/>
    </source>
</evidence>
<keyword evidence="9" id="KW-0508">mRNA splicing</keyword>
<dbReference type="InterPro" id="IPR031625">
    <property type="entry name" value="SCNM1_acidic"/>
</dbReference>
<keyword evidence="4" id="KW-0507">mRNA processing</keyword>
<dbReference type="PANTHER" id="PTHR32297">
    <property type="entry name" value="SODIUM CHANNEL MODIFIER 1"/>
    <property type="match status" value="1"/>
</dbReference>